<dbReference type="EMBL" id="JAEUAK010000004">
    <property type="protein sequence ID" value="MBW9053411.1"/>
    <property type="molecule type" value="Genomic_DNA"/>
</dbReference>
<dbReference type="RefSeq" id="WP_220334780.1">
    <property type="nucleotide sequence ID" value="NZ_JAEUAK010000004.1"/>
</dbReference>
<name>A0ABS7GUY0_9HYPH</name>
<comment type="caution">
    <text evidence="4">The sequence shown here is derived from an EMBL/GenBank/DDBJ whole genome shotgun (WGS) entry which is preliminary data.</text>
</comment>
<evidence type="ECO:0000256" key="1">
    <source>
        <dbReference type="ARBA" id="ARBA00022679"/>
    </source>
</evidence>
<evidence type="ECO:0000256" key="2">
    <source>
        <dbReference type="ARBA" id="ARBA00023315"/>
    </source>
</evidence>
<protein>
    <submittedName>
        <fullName evidence="4">GNAT family N-acetyltransferase</fullName>
    </submittedName>
</protein>
<feature type="domain" description="N-acetyltransferase" evidence="3">
    <location>
        <begin position="3"/>
        <end position="166"/>
    </location>
</feature>
<dbReference type="PANTHER" id="PTHR43072:SF23">
    <property type="entry name" value="UPF0039 PROTEIN C11D3.02C"/>
    <property type="match status" value="1"/>
</dbReference>
<organism evidence="4 5">
    <name type="scientific">Rhizobium mesosinicum</name>
    <dbReference type="NCBI Taxonomy" id="335017"/>
    <lineage>
        <taxon>Bacteria</taxon>
        <taxon>Pseudomonadati</taxon>
        <taxon>Pseudomonadota</taxon>
        <taxon>Alphaproteobacteria</taxon>
        <taxon>Hyphomicrobiales</taxon>
        <taxon>Rhizobiaceae</taxon>
        <taxon>Rhizobium/Agrobacterium group</taxon>
        <taxon>Rhizobium</taxon>
    </lineage>
</organism>
<gene>
    <name evidence="4" type="ORF">JNB85_13410</name>
</gene>
<evidence type="ECO:0000313" key="5">
    <source>
        <dbReference type="Proteomes" id="UP000717752"/>
    </source>
</evidence>
<dbReference type="Proteomes" id="UP000717752">
    <property type="component" value="Unassembled WGS sequence"/>
</dbReference>
<sequence length="168" mass="18837">MVYFVRTASERDLEKVRALLIESFHAAYDASHGIAKVNELIAHLFSPAALKAWLTKKNAEFLVADDGRDIGGMGYAAMSSEMTKTVMLHLLYVKPDLQRQGIGRDLFAELETCFPDAEIMRLEVEVQNHEAIHFYTRLGFVEAGRNENSGPGQPGIPTLVFEKMLELH</sequence>
<evidence type="ECO:0000259" key="3">
    <source>
        <dbReference type="PROSITE" id="PS51186"/>
    </source>
</evidence>
<accession>A0ABS7GUY0</accession>
<dbReference type="CDD" id="cd04301">
    <property type="entry name" value="NAT_SF"/>
    <property type="match status" value="1"/>
</dbReference>
<dbReference type="Gene3D" id="3.40.630.30">
    <property type="match status" value="1"/>
</dbReference>
<dbReference type="Pfam" id="PF13673">
    <property type="entry name" value="Acetyltransf_10"/>
    <property type="match status" value="1"/>
</dbReference>
<dbReference type="InterPro" id="IPR000182">
    <property type="entry name" value="GNAT_dom"/>
</dbReference>
<keyword evidence="2" id="KW-0012">Acyltransferase</keyword>
<dbReference type="PANTHER" id="PTHR43072">
    <property type="entry name" value="N-ACETYLTRANSFERASE"/>
    <property type="match status" value="1"/>
</dbReference>
<keyword evidence="5" id="KW-1185">Reference proteome</keyword>
<evidence type="ECO:0000313" key="4">
    <source>
        <dbReference type="EMBL" id="MBW9053411.1"/>
    </source>
</evidence>
<reference evidence="4 5" key="1">
    <citation type="journal article" date="2021" name="MBio">
        <title>Poor Competitiveness of Bradyrhizobium in Pigeon Pea Root Colonization in Indian Soils.</title>
        <authorList>
            <person name="Chalasani D."/>
            <person name="Basu A."/>
            <person name="Pullabhotla S.V.S.R.N."/>
            <person name="Jorrin B."/>
            <person name="Neal A.L."/>
            <person name="Poole P.S."/>
            <person name="Podile A.R."/>
            <person name="Tkacz A."/>
        </authorList>
    </citation>
    <scope>NUCLEOTIDE SEQUENCE [LARGE SCALE GENOMIC DNA]</scope>
    <source>
        <strain evidence="4 5">HU56</strain>
    </source>
</reference>
<proteinExistence type="predicted"/>
<dbReference type="InterPro" id="IPR016181">
    <property type="entry name" value="Acyl_CoA_acyltransferase"/>
</dbReference>
<dbReference type="PROSITE" id="PS51186">
    <property type="entry name" value="GNAT"/>
    <property type="match status" value="1"/>
</dbReference>
<dbReference type="SUPFAM" id="SSF55729">
    <property type="entry name" value="Acyl-CoA N-acyltransferases (Nat)"/>
    <property type="match status" value="1"/>
</dbReference>
<keyword evidence="1" id="KW-0808">Transferase</keyword>